<sequence>MLHLEKAAAVIYQQAAKRPGFEDLNADEKWHEIAVDKDRVIKTLTHKWKGCISLIAELKEHPDVTAAGITDLPENYRLEKLEGPKADDGKLLEDTARAMVAAVLDAALAQHIHK</sequence>
<dbReference type="Proteomes" id="UP000035444">
    <property type="component" value="Unassembled WGS sequence"/>
</dbReference>
<evidence type="ECO:0000313" key="1">
    <source>
        <dbReference type="EMBL" id="KLN60906.1"/>
    </source>
</evidence>
<accession>A0A0H2MFE7</accession>
<dbReference type="AlphaFoldDB" id="A0A0H2MFE7"/>
<reference evidence="1 2" key="1">
    <citation type="submission" date="2015-03" db="EMBL/GenBank/DDBJ databases">
        <title>Genome Sequence of Kiloniella spongiae MEBiC09566, isolated from a marine sponge.</title>
        <authorList>
            <person name="Shao Z."/>
            <person name="Wang L."/>
            <person name="Li X."/>
        </authorList>
    </citation>
    <scope>NUCLEOTIDE SEQUENCE [LARGE SCALE GENOMIC DNA]</scope>
    <source>
        <strain evidence="1 2">MEBiC09566</strain>
    </source>
</reference>
<keyword evidence="2" id="KW-1185">Reference proteome</keyword>
<protein>
    <submittedName>
        <fullName evidence="1">Uncharacterized protein</fullName>
    </submittedName>
</protein>
<dbReference type="RefSeq" id="WP_047764117.1">
    <property type="nucleotide sequence ID" value="NZ_LAQL01000006.1"/>
</dbReference>
<dbReference type="STRING" id="1489064.WH96_10680"/>
<comment type="caution">
    <text evidence="1">The sequence shown here is derived from an EMBL/GenBank/DDBJ whole genome shotgun (WGS) entry which is preliminary data.</text>
</comment>
<organism evidence="1 2">
    <name type="scientific">Kiloniella spongiae</name>
    <dbReference type="NCBI Taxonomy" id="1489064"/>
    <lineage>
        <taxon>Bacteria</taxon>
        <taxon>Pseudomonadati</taxon>
        <taxon>Pseudomonadota</taxon>
        <taxon>Alphaproteobacteria</taxon>
        <taxon>Rhodospirillales</taxon>
        <taxon>Kiloniellaceae</taxon>
        <taxon>Kiloniella</taxon>
    </lineage>
</organism>
<dbReference type="OrthoDB" id="8479701at2"/>
<proteinExistence type="predicted"/>
<evidence type="ECO:0000313" key="2">
    <source>
        <dbReference type="Proteomes" id="UP000035444"/>
    </source>
</evidence>
<dbReference type="EMBL" id="LAQL01000006">
    <property type="protein sequence ID" value="KLN60906.1"/>
    <property type="molecule type" value="Genomic_DNA"/>
</dbReference>
<gene>
    <name evidence="1" type="ORF">WH96_10680</name>
</gene>
<name>A0A0H2MFE7_9PROT</name>